<comment type="caution">
    <text evidence="1">The sequence shown here is derived from an EMBL/GenBank/DDBJ whole genome shotgun (WGS) entry which is preliminary data.</text>
</comment>
<keyword evidence="2" id="KW-1185">Reference proteome</keyword>
<accession>A0ABP6ICB5</accession>
<proteinExistence type="predicted"/>
<name>A0ABP6ICB5_9ACTN</name>
<evidence type="ECO:0000313" key="1">
    <source>
        <dbReference type="EMBL" id="GAA2868893.1"/>
    </source>
</evidence>
<dbReference type="EMBL" id="BAAAVI010000017">
    <property type="protein sequence ID" value="GAA2868893.1"/>
    <property type="molecule type" value="Genomic_DNA"/>
</dbReference>
<sequence length="129" mass="14213">MAEYSGTPLPRKLGIKPGHRVLLTGSPGGFELRGVDHHRRPGPEPYDVIVLFCPDQAALHDRFPGAKARLAKNGGLWVCWPKRASRVPTDLGDGVVREYGLARGLVDNKVASIDAVWSGLRFVYRLTDR</sequence>
<evidence type="ECO:0000313" key="2">
    <source>
        <dbReference type="Proteomes" id="UP001500831"/>
    </source>
</evidence>
<organism evidence="1 2">
    <name type="scientific">Streptosporangium fragile</name>
    <dbReference type="NCBI Taxonomy" id="46186"/>
    <lineage>
        <taxon>Bacteria</taxon>
        <taxon>Bacillati</taxon>
        <taxon>Actinomycetota</taxon>
        <taxon>Actinomycetes</taxon>
        <taxon>Streptosporangiales</taxon>
        <taxon>Streptosporangiaceae</taxon>
        <taxon>Streptosporangium</taxon>
    </lineage>
</organism>
<dbReference type="RefSeq" id="WP_344971392.1">
    <property type="nucleotide sequence ID" value="NZ_BAAAVI010000017.1"/>
</dbReference>
<gene>
    <name evidence="1" type="ORF">GCM10010517_28790</name>
</gene>
<dbReference type="Proteomes" id="UP001500831">
    <property type="component" value="Unassembled WGS sequence"/>
</dbReference>
<protein>
    <submittedName>
        <fullName evidence="1">DUF3052 family protein</fullName>
    </submittedName>
</protein>
<reference evidence="2" key="1">
    <citation type="journal article" date="2019" name="Int. J. Syst. Evol. Microbiol.">
        <title>The Global Catalogue of Microorganisms (GCM) 10K type strain sequencing project: providing services to taxonomists for standard genome sequencing and annotation.</title>
        <authorList>
            <consortium name="The Broad Institute Genomics Platform"/>
            <consortium name="The Broad Institute Genome Sequencing Center for Infectious Disease"/>
            <person name="Wu L."/>
            <person name="Ma J."/>
        </authorList>
    </citation>
    <scope>NUCLEOTIDE SEQUENCE [LARGE SCALE GENOMIC DNA]</scope>
    <source>
        <strain evidence="2">JCM 6242</strain>
    </source>
</reference>